<feature type="transmembrane region" description="Helical" evidence="8">
    <location>
        <begin position="66"/>
        <end position="87"/>
    </location>
</feature>
<dbReference type="InterPro" id="IPR001750">
    <property type="entry name" value="ND/Mrp_TM"/>
</dbReference>
<feature type="transmembrane region" description="Helical" evidence="8">
    <location>
        <begin position="155"/>
        <end position="176"/>
    </location>
</feature>
<organism evidence="11 12">
    <name type="scientific">Anaeromyxobacter dehalogenans (strain 2CP-C)</name>
    <dbReference type="NCBI Taxonomy" id="290397"/>
    <lineage>
        <taxon>Bacteria</taxon>
        <taxon>Pseudomonadati</taxon>
        <taxon>Myxococcota</taxon>
        <taxon>Myxococcia</taxon>
        <taxon>Myxococcales</taxon>
        <taxon>Cystobacterineae</taxon>
        <taxon>Anaeromyxobacteraceae</taxon>
        <taxon>Anaeromyxobacter</taxon>
    </lineage>
</organism>
<name>Q2IFR6_ANADE</name>
<keyword evidence="2" id="KW-1003">Cell membrane</keyword>
<proteinExistence type="predicted"/>
<evidence type="ECO:0000256" key="3">
    <source>
        <dbReference type="ARBA" id="ARBA00022692"/>
    </source>
</evidence>
<feature type="transmembrane region" description="Helical" evidence="8">
    <location>
        <begin position="291"/>
        <end position="312"/>
    </location>
</feature>
<dbReference type="OrthoDB" id="9805769at2"/>
<feature type="transmembrane region" description="Helical" evidence="8">
    <location>
        <begin position="413"/>
        <end position="445"/>
    </location>
</feature>
<dbReference type="AlphaFoldDB" id="Q2IFR6"/>
<feature type="transmembrane region" description="Helical" evidence="8">
    <location>
        <begin position="196"/>
        <end position="221"/>
    </location>
</feature>
<accession>Q2IFR6</accession>
<evidence type="ECO:0000256" key="4">
    <source>
        <dbReference type="ARBA" id="ARBA00022989"/>
    </source>
</evidence>
<dbReference type="RefSeq" id="WP_011422703.1">
    <property type="nucleotide sequence ID" value="NC_007760.1"/>
</dbReference>
<evidence type="ECO:0000256" key="9">
    <source>
        <dbReference type="SAM" id="SignalP"/>
    </source>
</evidence>
<dbReference type="HOGENOM" id="CLU_007100_8_1_7"/>
<evidence type="ECO:0000256" key="6">
    <source>
        <dbReference type="ARBA" id="ARBA00023136"/>
    </source>
</evidence>
<evidence type="ECO:0000256" key="7">
    <source>
        <dbReference type="RuleBase" id="RU000320"/>
    </source>
</evidence>
<dbReference type="STRING" id="290397.Adeh_3655"/>
<dbReference type="GO" id="GO:0042773">
    <property type="term" value="P:ATP synthesis coupled electron transport"/>
    <property type="evidence" value="ECO:0007669"/>
    <property type="project" value="InterPro"/>
</dbReference>
<dbReference type="PANTHER" id="PTHR42682">
    <property type="entry name" value="HYDROGENASE-4 COMPONENT F"/>
    <property type="match status" value="1"/>
</dbReference>
<feature type="transmembrane region" description="Helical" evidence="8">
    <location>
        <begin position="512"/>
        <end position="533"/>
    </location>
</feature>
<feature type="transmembrane region" description="Helical" evidence="8">
    <location>
        <begin position="318"/>
        <end position="339"/>
    </location>
</feature>
<dbReference type="eggNOG" id="COG0651">
    <property type="taxonomic scope" value="Bacteria"/>
</dbReference>
<feature type="transmembrane region" description="Helical" evidence="8">
    <location>
        <begin position="262"/>
        <end position="284"/>
    </location>
</feature>
<dbReference type="Proteomes" id="UP000001935">
    <property type="component" value="Chromosome"/>
</dbReference>
<evidence type="ECO:0000313" key="11">
    <source>
        <dbReference type="EMBL" id="ABC83421.1"/>
    </source>
</evidence>
<feature type="transmembrane region" description="Helical" evidence="8">
    <location>
        <begin position="31"/>
        <end position="54"/>
    </location>
</feature>
<comment type="subcellular location">
    <subcellularLocation>
        <location evidence="1">Cell membrane</location>
        <topology evidence="1">Multi-pass membrane protein</topology>
    </subcellularLocation>
    <subcellularLocation>
        <location evidence="7">Membrane</location>
        <topology evidence="7">Multi-pass membrane protein</topology>
    </subcellularLocation>
</comment>
<protein>
    <submittedName>
        <fullName evidence="11">NADH dehydrogenase (Quinone)</fullName>
        <ecNumber evidence="11">1.6.99.5</ecNumber>
    </submittedName>
</protein>
<dbReference type="InterPro" id="IPR052175">
    <property type="entry name" value="ComplexI-like_HydComp"/>
</dbReference>
<feature type="transmembrane region" description="Helical" evidence="8">
    <location>
        <begin position="107"/>
        <end position="134"/>
    </location>
</feature>
<dbReference type="GO" id="GO:0016491">
    <property type="term" value="F:oxidoreductase activity"/>
    <property type="evidence" value="ECO:0007669"/>
    <property type="project" value="UniProtKB-KW"/>
</dbReference>
<evidence type="ECO:0000256" key="1">
    <source>
        <dbReference type="ARBA" id="ARBA00004651"/>
    </source>
</evidence>
<dbReference type="GO" id="GO:0008137">
    <property type="term" value="F:NADH dehydrogenase (ubiquinone) activity"/>
    <property type="evidence" value="ECO:0007669"/>
    <property type="project" value="InterPro"/>
</dbReference>
<feature type="transmembrane region" description="Helical" evidence="8">
    <location>
        <begin position="373"/>
        <end position="393"/>
    </location>
</feature>
<sequence length="654" mass="66388">MTSALALGAIALTAASGLAAALPGLRPARAQALATAALCAGAALGLAAAAAALAGGEAAAGGALRVDALSGLFLVPILGIGAAGSVYGLRYFPQAERGARAVRLQVFYGLAVAGMALLVCAADAIGFLVGWEVMALANFFMVQTEDEDPSVRRGAFLYLAATHAGTLALFALFALLRREAGSFELEAMEGLRLSGPTAAAVLALAVAGFGMKAGLVPLHFWLPPAHAAAPSHVSALMSGVVVKTGIYGLMRVTGLVDAPPESWGVALLALGGVSAVLGVAFALAQHDLKRLLAYHTVENVGIIALGLGLAVLGRARGIPALVVLGLGGAGLHVVNHALFKSLLFLGAGAVHHATGTRELDHLGGLARAMPRTALLFVVGAAAISGLPPLNGFASEWLVYLGLLDGLRQPGGDLLAYVTLGAPALALVGGLAAACFAKVVGVVFLGSPRSEHARGAHEPPAAMLAPMALLAAACAAIGLFPAATTAPLARAAAAWARVDPALLAAPAARAAAGAARVSAVAAVLLVAALAVAAWRRRRLAGRVAPAQPTWGCAFAAPTARMQYTGSSLAALLLARFTWAIFPRRTEPRLEGPFPAAAPFATAVPDTVLDLALLPVARAYGWLAERARLLYLRRIQFQMLLVLLTLLAVLAWGFAW</sequence>
<keyword evidence="5 11" id="KW-0560">Oxidoreductase</keyword>
<feature type="transmembrane region" description="Helical" evidence="8">
    <location>
        <begin position="635"/>
        <end position="653"/>
    </location>
</feature>
<keyword evidence="9" id="KW-0732">Signal</keyword>
<dbReference type="GO" id="GO:0005886">
    <property type="term" value="C:plasma membrane"/>
    <property type="evidence" value="ECO:0007669"/>
    <property type="project" value="UniProtKB-SubCell"/>
</dbReference>
<evidence type="ECO:0000256" key="8">
    <source>
        <dbReference type="SAM" id="Phobius"/>
    </source>
</evidence>
<dbReference type="PANTHER" id="PTHR42682:SF3">
    <property type="entry name" value="FORMATE HYDROGENLYASE SUBUNIT 3-RELATED"/>
    <property type="match status" value="1"/>
</dbReference>
<feature type="signal peptide" evidence="9">
    <location>
        <begin position="1"/>
        <end position="19"/>
    </location>
</feature>
<feature type="domain" description="NADH:quinone oxidoreductase/Mrp antiporter transmembrane" evidence="10">
    <location>
        <begin position="121"/>
        <end position="399"/>
    </location>
</feature>
<dbReference type="EC" id="1.6.99.5" evidence="11"/>
<evidence type="ECO:0000313" key="12">
    <source>
        <dbReference type="Proteomes" id="UP000001935"/>
    </source>
</evidence>
<dbReference type="Pfam" id="PF00361">
    <property type="entry name" value="Proton_antipo_M"/>
    <property type="match status" value="1"/>
</dbReference>
<gene>
    <name evidence="11" type="ordered locus">Adeh_3655</name>
</gene>
<dbReference type="EMBL" id="CP000251">
    <property type="protein sequence ID" value="ABC83421.1"/>
    <property type="molecule type" value="Genomic_DNA"/>
</dbReference>
<feature type="chain" id="PRO_5004210311" evidence="9">
    <location>
        <begin position="20"/>
        <end position="654"/>
    </location>
</feature>
<evidence type="ECO:0000256" key="2">
    <source>
        <dbReference type="ARBA" id="ARBA00022475"/>
    </source>
</evidence>
<evidence type="ECO:0000259" key="10">
    <source>
        <dbReference type="Pfam" id="PF00361"/>
    </source>
</evidence>
<dbReference type="InterPro" id="IPR003918">
    <property type="entry name" value="NADH_UbQ_OxRdtase"/>
</dbReference>
<dbReference type="PRINTS" id="PR01437">
    <property type="entry name" value="NUOXDRDTASE4"/>
</dbReference>
<keyword evidence="4 8" id="KW-1133">Transmembrane helix</keyword>
<reference evidence="11 12" key="1">
    <citation type="submission" date="2006-01" db="EMBL/GenBank/DDBJ databases">
        <title>Complete sequence of Anaeromyxobacter dehalogenans 2CP-C.</title>
        <authorList>
            <consortium name="US DOE Joint Genome Institute"/>
            <person name="Copeland A."/>
            <person name="Lucas S."/>
            <person name="Lapidus A."/>
            <person name="Barry K."/>
            <person name="Detter J.C."/>
            <person name="Glavina T."/>
            <person name="Hammon N."/>
            <person name="Israni S."/>
            <person name="Pitluck S."/>
            <person name="Brettin T."/>
            <person name="Bruce D."/>
            <person name="Han C."/>
            <person name="Tapia R."/>
            <person name="Gilna P."/>
            <person name="Kiss H."/>
            <person name="Schmutz J."/>
            <person name="Larimer F."/>
            <person name="Land M."/>
            <person name="Kyrpides N."/>
            <person name="Anderson I."/>
            <person name="Sanford R.A."/>
            <person name="Ritalahti K.M."/>
            <person name="Thomas H.S."/>
            <person name="Kirby J.R."/>
            <person name="Zhulin I.B."/>
            <person name="Loeffler F.E."/>
            <person name="Richardson P."/>
        </authorList>
    </citation>
    <scope>NUCLEOTIDE SEQUENCE [LARGE SCALE GENOMIC DNA]</scope>
    <source>
        <strain evidence="11 12">2CP-C</strain>
    </source>
</reference>
<keyword evidence="6 8" id="KW-0472">Membrane</keyword>
<evidence type="ECO:0000256" key="5">
    <source>
        <dbReference type="ARBA" id="ARBA00023002"/>
    </source>
</evidence>
<feature type="transmembrane region" description="Helical" evidence="8">
    <location>
        <begin position="466"/>
        <end position="492"/>
    </location>
</feature>
<keyword evidence="3 7" id="KW-0812">Transmembrane</keyword>
<dbReference type="KEGG" id="ade:Adeh_3655"/>